<evidence type="ECO:0000313" key="14">
    <source>
        <dbReference type="EMBL" id="CAI2362858.1"/>
    </source>
</evidence>
<dbReference type="SUPFAM" id="SSF57850">
    <property type="entry name" value="RING/U-box"/>
    <property type="match status" value="3"/>
</dbReference>
<dbReference type="InterPro" id="IPR002867">
    <property type="entry name" value="IBR_dom"/>
</dbReference>
<keyword evidence="15" id="KW-1185">Reference proteome</keyword>
<dbReference type="GO" id="GO:0008270">
    <property type="term" value="F:zinc ion binding"/>
    <property type="evidence" value="ECO:0007669"/>
    <property type="project" value="UniProtKB-KW"/>
</dbReference>
<dbReference type="Gene3D" id="3.30.40.10">
    <property type="entry name" value="Zinc/RING finger domain, C3HC4 (zinc finger)"/>
    <property type="match status" value="1"/>
</dbReference>
<evidence type="ECO:0000256" key="7">
    <source>
        <dbReference type="ARBA" id="ARBA00022786"/>
    </source>
</evidence>
<evidence type="ECO:0000256" key="2">
    <source>
        <dbReference type="ARBA" id="ARBA00012251"/>
    </source>
</evidence>
<dbReference type="GO" id="GO:0061630">
    <property type="term" value="F:ubiquitin protein ligase activity"/>
    <property type="evidence" value="ECO:0007669"/>
    <property type="project" value="UniProtKB-EC"/>
</dbReference>
<dbReference type="SMART" id="SM00647">
    <property type="entry name" value="IBR"/>
    <property type="match status" value="2"/>
</dbReference>
<dbReference type="InterPro" id="IPR013083">
    <property type="entry name" value="Znf_RING/FYVE/PHD"/>
</dbReference>
<evidence type="ECO:0000259" key="13">
    <source>
        <dbReference type="PROSITE" id="PS51873"/>
    </source>
</evidence>
<feature type="domain" description="RING-type" evidence="13">
    <location>
        <begin position="122"/>
        <end position="338"/>
    </location>
</feature>
<evidence type="ECO:0000256" key="3">
    <source>
        <dbReference type="ARBA" id="ARBA00022679"/>
    </source>
</evidence>
<keyword evidence="3" id="KW-0808">Transferase</keyword>
<dbReference type="Pfam" id="PF01485">
    <property type="entry name" value="IBR"/>
    <property type="match status" value="1"/>
</dbReference>
<keyword evidence="8" id="KW-0862">Zinc</keyword>
<dbReference type="Gene3D" id="1.20.120.1750">
    <property type="match status" value="1"/>
</dbReference>
<dbReference type="GO" id="GO:0016567">
    <property type="term" value="P:protein ubiquitination"/>
    <property type="evidence" value="ECO:0007669"/>
    <property type="project" value="InterPro"/>
</dbReference>
<evidence type="ECO:0000256" key="5">
    <source>
        <dbReference type="ARBA" id="ARBA00022737"/>
    </source>
</evidence>
<evidence type="ECO:0000313" key="15">
    <source>
        <dbReference type="Proteomes" id="UP001295684"/>
    </source>
</evidence>
<dbReference type="Pfam" id="PF22191">
    <property type="entry name" value="IBR_1"/>
    <property type="match status" value="1"/>
</dbReference>
<dbReference type="PROSITE" id="PS50089">
    <property type="entry name" value="ZF_RING_2"/>
    <property type="match status" value="1"/>
</dbReference>
<dbReference type="EMBL" id="CAMPGE010004016">
    <property type="protein sequence ID" value="CAI2362858.1"/>
    <property type="molecule type" value="Genomic_DNA"/>
</dbReference>
<accession>A0AAD1UCZ1</accession>
<dbReference type="Proteomes" id="UP001295684">
    <property type="component" value="Unassembled WGS sequence"/>
</dbReference>
<protein>
    <recommendedName>
        <fullName evidence="2">RBR-type E3 ubiquitin transferase</fullName>
        <ecNumber evidence="2">2.3.2.31</ecNumber>
    </recommendedName>
</protein>
<evidence type="ECO:0000259" key="12">
    <source>
        <dbReference type="PROSITE" id="PS50199"/>
    </source>
</evidence>
<dbReference type="AlphaFoldDB" id="A0AAD1UCZ1"/>
<dbReference type="PROSITE" id="PS01358">
    <property type="entry name" value="ZF_RANBP2_1"/>
    <property type="match status" value="1"/>
</dbReference>
<dbReference type="EC" id="2.3.2.31" evidence="2"/>
<dbReference type="PROSITE" id="PS50199">
    <property type="entry name" value="ZF_RANBP2_2"/>
    <property type="match status" value="1"/>
</dbReference>
<dbReference type="InterPro" id="IPR045840">
    <property type="entry name" value="Ariadne"/>
</dbReference>
<evidence type="ECO:0000256" key="6">
    <source>
        <dbReference type="ARBA" id="ARBA00022771"/>
    </source>
</evidence>
<feature type="compositionally biased region" description="Acidic residues" evidence="10">
    <location>
        <begin position="11"/>
        <end position="24"/>
    </location>
</feature>
<comment type="caution">
    <text evidence="14">The sequence shown here is derived from an EMBL/GenBank/DDBJ whole genome shotgun (WGS) entry which is preliminary data.</text>
</comment>
<dbReference type="Gene3D" id="4.10.1060.10">
    <property type="entry name" value="Zinc finger, RanBP2-type"/>
    <property type="match status" value="1"/>
</dbReference>
<evidence type="ECO:0000256" key="9">
    <source>
        <dbReference type="PROSITE-ProRule" id="PRU00322"/>
    </source>
</evidence>
<evidence type="ECO:0000256" key="1">
    <source>
        <dbReference type="ARBA" id="ARBA00001798"/>
    </source>
</evidence>
<comment type="catalytic activity">
    <reaction evidence="1">
        <text>[E2 ubiquitin-conjugating enzyme]-S-ubiquitinyl-L-cysteine + [acceptor protein]-L-lysine = [E2 ubiquitin-conjugating enzyme]-L-cysteine + [acceptor protein]-N(6)-ubiquitinyl-L-lysine.</text>
        <dbReference type="EC" id="2.3.2.31"/>
    </reaction>
</comment>
<dbReference type="Pfam" id="PF19422">
    <property type="entry name" value="Ariadne"/>
    <property type="match status" value="1"/>
</dbReference>
<keyword evidence="5" id="KW-0677">Repeat</keyword>
<dbReference type="InterPro" id="IPR031127">
    <property type="entry name" value="E3_UB_ligase_RBR"/>
</dbReference>
<dbReference type="InterPro" id="IPR044066">
    <property type="entry name" value="TRIAD_supradom"/>
</dbReference>
<dbReference type="PROSITE" id="PS51873">
    <property type="entry name" value="TRIAD"/>
    <property type="match status" value="1"/>
</dbReference>
<feature type="region of interest" description="Disordered" evidence="10">
    <location>
        <begin position="1"/>
        <end position="24"/>
    </location>
</feature>
<reference evidence="14" key="1">
    <citation type="submission" date="2023-07" db="EMBL/GenBank/DDBJ databases">
        <authorList>
            <consortium name="AG Swart"/>
            <person name="Singh M."/>
            <person name="Singh A."/>
            <person name="Seah K."/>
            <person name="Emmerich C."/>
        </authorList>
    </citation>
    <scope>NUCLEOTIDE SEQUENCE</scope>
    <source>
        <strain evidence="14">DP1</strain>
    </source>
</reference>
<proteinExistence type="predicted"/>
<dbReference type="SMART" id="SM00547">
    <property type="entry name" value="ZnF_RBZ"/>
    <property type="match status" value="1"/>
</dbReference>
<gene>
    <name evidence="14" type="ORF">ECRASSUSDP1_LOCUS4187</name>
</gene>
<dbReference type="PANTHER" id="PTHR11685">
    <property type="entry name" value="RBR FAMILY RING FINGER AND IBR DOMAIN-CONTAINING"/>
    <property type="match status" value="1"/>
</dbReference>
<keyword evidence="7" id="KW-0833">Ubl conjugation pathway</keyword>
<evidence type="ECO:0000256" key="10">
    <source>
        <dbReference type="SAM" id="MobiDB-lite"/>
    </source>
</evidence>
<feature type="domain" description="RING-type" evidence="11">
    <location>
        <begin position="126"/>
        <end position="175"/>
    </location>
</feature>
<evidence type="ECO:0000259" key="11">
    <source>
        <dbReference type="PROSITE" id="PS50089"/>
    </source>
</evidence>
<organism evidence="14 15">
    <name type="scientific">Euplotes crassus</name>
    <dbReference type="NCBI Taxonomy" id="5936"/>
    <lineage>
        <taxon>Eukaryota</taxon>
        <taxon>Sar</taxon>
        <taxon>Alveolata</taxon>
        <taxon>Ciliophora</taxon>
        <taxon>Intramacronucleata</taxon>
        <taxon>Spirotrichea</taxon>
        <taxon>Hypotrichia</taxon>
        <taxon>Euplotida</taxon>
        <taxon>Euplotidae</taxon>
        <taxon>Moneuplotes</taxon>
    </lineage>
</organism>
<feature type="compositionally biased region" description="Basic and acidic residues" evidence="10">
    <location>
        <begin position="1"/>
        <end position="10"/>
    </location>
</feature>
<evidence type="ECO:0000256" key="8">
    <source>
        <dbReference type="ARBA" id="ARBA00022833"/>
    </source>
</evidence>
<keyword evidence="4" id="KW-0479">Metal-binding</keyword>
<feature type="domain" description="RanBP2-type" evidence="12">
    <location>
        <begin position="537"/>
        <end position="567"/>
    </location>
</feature>
<dbReference type="InterPro" id="IPR001841">
    <property type="entry name" value="Znf_RING"/>
</dbReference>
<keyword evidence="6 9" id="KW-0863">Zinc-finger</keyword>
<evidence type="ECO:0000256" key="4">
    <source>
        <dbReference type="ARBA" id="ARBA00022723"/>
    </source>
</evidence>
<name>A0AAD1UCZ1_EUPCR</name>
<dbReference type="InterPro" id="IPR001876">
    <property type="entry name" value="Znf_RanBP2"/>
</dbReference>
<sequence>MEVDNHKEEQFMEVDDDADGWSEEDDYDDYVEPEMEKNLSSYQPKLTSGFHFKIFTEVDIDEQRKSMIKEVQEVLGVSNDRAQVLLIKKRFDKDQVLNCCFEENAKIADEDEEDTLFDPSKDTQCCPVCFCDYPNDEVTVSSCNHFLCNTCFYFYLSTAVKNGPMCMRTTCPTSKCNELIPPGQWKSILEPIEYKTYQKFYMNYYVDCSKAIKWCPSPGCDKAIYYPELTAIDVFCECGKAFCFYCEQDAHVPVECYYRQMFMDKLRQGDKDGTNDSSELWMKVNSKVCPKCKSPIEKNQGCMHMTCYNCKYEFCWLCMGDYRNHSKETGIGLCNNYADLTKVNRAKKGELKEKVRLDMRLRKFAHYATRFKEHLKSVDLDKKRGEQLVSQIDFILAKSGNKYTLADFSFLNDVIELVLKARRAVANTYSMRFFMKGKRKKSFFDFMQGELELSLESLSRLLIKDITEFIEMGPDKSISLKEEFFKFKTDAAQIRSAVDTHFIKVLGSIKNDFPEVKEEEGKEELDSSDEDSGPVTSAKVEWTCYICTTNNKKNDDKCIACGAPRAFTG</sequence>